<gene>
    <name evidence="1" type="ORF">A2U01_0100052</name>
</gene>
<sequence>VEVVPGRDGCYEPLGAEEEFLTSNESGWCFSSSACSPPEQ</sequence>
<reference evidence="1 2" key="1">
    <citation type="journal article" date="2018" name="Front. Plant Sci.">
        <title>Red Clover (Trifolium pratense) and Zigzag Clover (T. medium) - A Picture of Genomic Similarities and Differences.</title>
        <authorList>
            <person name="Dluhosova J."/>
            <person name="Istvanek J."/>
            <person name="Nedelnik J."/>
            <person name="Repkova J."/>
        </authorList>
    </citation>
    <scope>NUCLEOTIDE SEQUENCE [LARGE SCALE GENOMIC DNA]</scope>
    <source>
        <strain evidence="2">cv. 10/8</strain>
        <tissue evidence="1">Leaf</tissue>
    </source>
</reference>
<accession>A0A392UV70</accession>
<organism evidence="1 2">
    <name type="scientific">Trifolium medium</name>
    <dbReference type="NCBI Taxonomy" id="97028"/>
    <lineage>
        <taxon>Eukaryota</taxon>
        <taxon>Viridiplantae</taxon>
        <taxon>Streptophyta</taxon>
        <taxon>Embryophyta</taxon>
        <taxon>Tracheophyta</taxon>
        <taxon>Spermatophyta</taxon>
        <taxon>Magnoliopsida</taxon>
        <taxon>eudicotyledons</taxon>
        <taxon>Gunneridae</taxon>
        <taxon>Pentapetalae</taxon>
        <taxon>rosids</taxon>
        <taxon>fabids</taxon>
        <taxon>Fabales</taxon>
        <taxon>Fabaceae</taxon>
        <taxon>Papilionoideae</taxon>
        <taxon>50 kb inversion clade</taxon>
        <taxon>NPAAA clade</taxon>
        <taxon>Hologalegina</taxon>
        <taxon>IRL clade</taxon>
        <taxon>Trifolieae</taxon>
        <taxon>Trifolium</taxon>
    </lineage>
</organism>
<dbReference type="Proteomes" id="UP000265520">
    <property type="component" value="Unassembled WGS sequence"/>
</dbReference>
<evidence type="ECO:0000313" key="2">
    <source>
        <dbReference type="Proteomes" id="UP000265520"/>
    </source>
</evidence>
<dbReference type="EMBL" id="LXQA010958950">
    <property type="protein sequence ID" value="MCI78781.1"/>
    <property type="molecule type" value="Genomic_DNA"/>
</dbReference>
<proteinExistence type="predicted"/>
<feature type="non-terminal residue" evidence="1">
    <location>
        <position position="1"/>
    </location>
</feature>
<name>A0A392UV70_9FABA</name>
<comment type="caution">
    <text evidence="1">The sequence shown here is derived from an EMBL/GenBank/DDBJ whole genome shotgun (WGS) entry which is preliminary data.</text>
</comment>
<protein>
    <submittedName>
        <fullName evidence="1">Uncharacterized protein</fullName>
    </submittedName>
</protein>
<evidence type="ECO:0000313" key="1">
    <source>
        <dbReference type="EMBL" id="MCI78781.1"/>
    </source>
</evidence>
<dbReference type="AlphaFoldDB" id="A0A392UV70"/>
<keyword evidence="2" id="KW-1185">Reference proteome</keyword>